<evidence type="ECO:0000313" key="5">
    <source>
        <dbReference type="EMBL" id="MBC8528700.1"/>
    </source>
</evidence>
<dbReference type="GO" id="GO:0043565">
    <property type="term" value="F:sequence-specific DNA binding"/>
    <property type="evidence" value="ECO:0007669"/>
    <property type="project" value="InterPro"/>
</dbReference>
<dbReference type="PANTHER" id="PTHR43280">
    <property type="entry name" value="ARAC-FAMILY TRANSCRIPTIONAL REGULATOR"/>
    <property type="match status" value="1"/>
</dbReference>
<dbReference type="InterPro" id="IPR013096">
    <property type="entry name" value="Cupin_2"/>
</dbReference>
<sequence length="286" mass="32402">MKYDIDKDLSQTIEFDEGFLSVKTIRFSTTKYSPVPFPSHWHFAFEAVVLLSGEIDYIVNGQHYKLMPGEGILINSNALHSSVCSETCESKILFFSPQIFRENHYIYHKYIERVTGSALAAVLIDGSQKWHHQLKDSMEQAFDACSLAEDGYELEVLRCLYTALQTLTKTLPLQPDMGRAIKQEHINTVKHMIDYIQNHYTDKIGVDDIAGAGAVCRSTCNNLFREILGQTPIEYLMCFRVEKGSEMLARGATVTESAMACGFNSVSYFSEVFKRIRGITPQKAKH</sequence>
<dbReference type="PANTHER" id="PTHR43280:SF28">
    <property type="entry name" value="HTH-TYPE TRANSCRIPTIONAL ACTIVATOR RHAS"/>
    <property type="match status" value="1"/>
</dbReference>
<dbReference type="RefSeq" id="WP_171026106.1">
    <property type="nucleotide sequence ID" value="NZ_JACRSO010000001.1"/>
</dbReference>
<name>A0A926CXW2_9FIRM</name>
<accession>A0A926CXW2</accession>
<dbReference type="InterPro" id="IPR018062">
    <property type="entry name" value="HTH_AraC-typ_CS"/>
</dbReference>
<dbReference type="AlphaFoldDB" id="A0A926CXW2"/>
<reference evidence="5" key="1">
    <citation type="submission" date="2020-08" db="EMBL/GenBank/DDBJ databases">
        <title>Genome public.</title>
        <authorList>
            <person name="Liu C."/>
            <person name="Sun Q."/>
        </authorList>
    </citation>
    <scope>NUCLEOTIDE SEQUENCE</scope>
    <source>
        <strain evidence="5">NSJ-44</strain>
    </source>
</reference>
<keyword evidence="6" id="KW-1185">Reference proteome</keyword>
<keyword evidence="1" id="KW-0805">Transcription regulation</keyword>
<evidence type="ECO:0000313" key="6">
    <source>
        <dbReference type="Proteomes" id="UP000654279"/>
    </source>
</evidence>
<keyword evidence="2" id="KW-0238">DNA-binding</keyword>
<dbReference type="Gene3D" id="2.60.120.10">
    <property type="entry name" value="Jelly Rolls"/>
    <property type="match status" value="1"/>
</dbReference>
<dbReference type="PRINTS" id="PR00032">
    <property type="entry name" value="HTHARAC"/>
</dbReference>
<gene>
    <name evidence="5" type="ORF">H8699_04510</name>
</gene>
<dbReference type="SUPFAM" id="SSF46689">
    <property type="entry name" value="Homeodomain-like"/>
    <property type="match status" value="2"/>
</dbReference>
<dbReference type="SMART" id="SM00342">
    <property type="entry name" value="HTH_ARAC"/>
    <property type="match status" value="1"/>
</dbReference>
<evidence type="ECO:0000259" key="4">
    <source>
        <dbReference type="PROSITE" id="PS01124"/>
    </source>
</evidence>
<evidence type="ECO:0000256" key="1">
    <source>
        <dbReference type="ARBA" id="ARBA00023015"/>
    </source>
</evidence>
<protein>
    <submittedName>
        <fullName evidence="5">Helix-turn-helix transcriptional regulator</fullName>
    </submittedName>
</protein>
<dbReference type="Proteomes" id="UP000654279">
    <property type="component" value="Unassembled WGS sequence"/>
</dbReference>
<dbReference type="GO" id="GO:0003700">
    <property type="term" value="F:DNA-binding transcription factor activity"/>
    <property type="evidence" value="ECO:0007669"/>
    <property type="project" value="InterPro"/>
</dbReference>
<dbReference type="EMBL" id="JACRSO010000001">
    <property type="protein sequence ID" value="MBC8528700.1"/>
    <property type="molecule type" value="Genomic_DNA"/>
</dbReference>
<dbReference type="InterPro" id="IPR011051">
    <property type="entry name" value="RmlC_Cupin_sf"/>
</dbReference>
<evidence type="ECO:0000256" key="3">
    <source>
        <dbReference type="ARBA" id="ARBA00023163"/>
    </source>
</evidence>
<dbReference type="Pfam" id="PF07883">
    <property type="entry name" value="Cupin_2"/>
    <property type="match status" value="1"/>
</dbReference>
<dbReference type="InterPro" id="IPR018060">
    <property type="entry name" value="HTH_AraC"/>
</dbReference>
<keyword evidence="3" id="KW-0804">Transcription</keyword>
<proteinExistence type="predicted"/>
<evidence type="ECO:0000256" key="2">
    <source>
        <dbReference type="ARBA" id="ARBA00023125"/>
    </source>
</evidence>
<dbReference type="Gene3D" id="1.10.10.60">
    <property type="entry name" value="Homeodomain-like"/>
    <property type="match status" value="2"/>
</dbReference>
<dbReference type="InterPro" id="IPR009057">
    <property type="entry name" value="Homeodomain-like_sf"/>
</dbReference>
<dbReference type="SUPFAM" id="SSF51182">
    <property type="entry name" value="RmlC-like cupins"/>
    <property type="match status" value="1"/>
</dbReference>
<feature type="domain" description="HTH araC/xylS-type" evidence="4">
    <location>
        <begin position="190"/>
        <end position="286"/>
    </location>
</feature>
<organism evidence="5 6">
    <name type="scientific">Luoshenia tenuis</name>
    <dbReference type="NCBI Taxonomy" id="2763654"/>
    <lineage>
        <taxon>Bacteria</taxon>
        <taxon>Bacillati</taxon>
        <taxon>Bacillota</taxon>
        <taxon>Clostridia</taxon>
        <taxon>Christensenellales</taxon>
        <taxon>Christensenellaceae</taxon>
        <taxon>Luoshenia</taxon>
    </lineage>
</organism>
<comment type="caution">
    <text evidence="5">The sequence shown here is derived from an EMBL/GenBank/DDBJ whole genome shotgun (WGS) entry which is preliminary data.</text>
</comment>
<dbReference type="InterPro" id="IPR014710">
    <property type="entry name" value="RmlC-like_jellyroll"/>
</dbReference>
<dbReference type="PROSITE" id="PS00041">
    <property type="entry name" value="HTH_ARAC_FAMILY_1"/>
    <property type="match status" value="1"/>
</dbReference>
<dbReference type="InterPro" id="IPR020449">
    <property type="entry name" value="Tscrpt_reg_AraC-type_HTH"/>
</dbReference>
<dbReference type="PROSITE" id="PS01124">
    <property type="entry name" value="HTH_ARAC_FAMILY_2"/>
    <property type="match status" value="1"/>
</dbReference>
<dbReference type="Pfam" id="PF12833">
    <property type="entry name" value="HTH_18"/>
    <property type="match status" value="1"/>
</dbReference>